<dbReference type="EMBL" id="CABDUW010000062">
    <property type="protein sequence ID" value="VTJ56133.1"/>
    <property type="molecule type" value="Genomic_DNA"/>
</dbReference>
<reference evidence="1" key="1">
    <citation type="submission" date="2019-04" db="EMBL/GenBank/DDBJ databases">
        <authorList>
            <person name="Alioto T."/>
            <person name="Alioto T."/>
        </authorList>
    </citation>
    <scope>NUCLEOTIDE SEQUENCE [LARGE SCALE GENOMIC DNA]</scope>
</reference>
<sequence>MNKTFRVGSCLSSEESLENSQGCSPAGAMQLALMASPRVHCEPQYTITSVYHCQQSITIATHLPNIGDIFSSESNAEDIVLQRQRSFGKGMSCPFNLLLERYLPPCREFCPSLFSSSHFCVTIHGLVTCDQESPCSIFFRNKIWGTGEHQGTSS</sequence>
<protein>
    <submittedName>
        <fullName evidence="1">Uncharacterized protein</fullName>
    </submittedName>
</protein>
<dbReference type="Proteomes" id="UP000335636">
    <property type="component" value="Unassembled WGS sequence"/>
</dbReference>
<accession>A0A5E4AFG6</accession>
<gene>
    <name evidence="1" type="ORF">MONAX_5E047240</name>
</gene>
<evidence type="ECO:0000313" key="1">
    <source>
        <dbReference type="EMBL" id="VTJ56133.1"/>
    </source>
</evidence>
<keyword evidence="2" id="KW-1185">Reference proteome</keyword>
<evidence type="ECO:0000313" key="2">
    <source>
        <dbReference type="Proteomes" id="UP000335636"/>
    </source>
</evidence>
<comment type="caution">
    <text evidence="1">The sequence shown here is derived from an EMBL/GenBank/DDBJ whole genome shotgun (WGS) entry which is preliminary data.</text>
</comment>
<proteinExistence type="predicted"/>
<dbReference type="AlphaFoldDB" id="A0A5E4AFG6"/>
<organism evidence="1 2">
    <name type="scientific">Marmota monax</name>
    <name type="common">Woodchuck</name>
    <dbReference type="NCBI Taxonomy" id="9995"/>
    <lineage>
        <taxon>Eukaryota</taxon>
        <taxon>Metazoa</taxon>
        <taxon>Chordata</taxon>
        <taxon>Craniata</taxon>
        <taxon>Vertebrata</taxon>
        <taxon>Euteleostomi</taxon>
        <taxon>Mammalia</taxon>
        <taxon>Eutheria</taxon>
        <taxon>Euarchontoglires</taxon>
        <taxon>Glires</taxon>
        <taxon>Rodentia</taxon>
        <taxon>Sciuromorpha</taxon>
        <taxon>Sciuridae</taxon>
        <taxon>Xerinae</taxon>
        <taxon>Marmotini</taxon>
        <taxon>Marmota</taxon>
    </lineage>
</organism>
<name>A0A5E4AFG6_MARMO</name>